<dbReference type="InterPro" id="IPR021858">
    <property type="entry name" value="Fun_TF"/>
</dbReference>
<dbReference type="GO" id="GO:0000981">
    <property type="term" value="F:DNA-binding transcription factor activity, RNA polymerase II-specific"/>
    <property type="evidence" value="ECO:0007669"/>
    <property type="project" value="InterPro"/>
</dbReference>
<name>A0A6A6DLI6_9PEZI</name>
<dbReference type="PROSITE" id="PS50048">
    <property type="entry name" value="ZN2_CY6_FUNGAL_2"/>
    <property type="match status" value="1"/>
</dbReference>
<dbReference type="SMART" id="SM00066">
    <property type="entry name" value="GAL4"/>
    <property type="match status" value="1"/>
</dbReference>
<dbReference type="PANTHER" id="PTHR38791">
    <property type="entry name" value="ZN(II)2CYS6 TRANSCRIPTION FACTOR (EUROFUNG)-RELATED-RELATED"/>
    <property type="match status" value="1"/>
</dbReference>
<proteinExistence type="predicted"/>
<dbReference type="EMBL" id="ML994661">
    <property type="protein sequence ID" value="KAF2179985.1"/>
    <property type="molecule type" value="Genomic_DNA"/>
</dbReference>
<dbReference type="GO" id="GO:0008270">
    <property type="term" value="F:zinc ion binding"/>
    <property type="evidence" value="ECO:0007669"/>
    <property type="project" value="InterPro"/>
</dbReference>
<accession>A0A6A6DLI6</accession>
<gene>
    <name evidence="3" type="ORF">K469DRAFT_753652</name>
</gene>
<keyword evidence="1" id="KW-0539">Nucleus</keyword>
<dbReference type="Gene3D" id="4.10.240.10">
    <property type="entry name" value="Zn(2)-C6 fungal-type DNA-binding domain"/>
    <property type="match status" value="1"/>
</dbReference>
<dbReference type="InterPro" id="IPR053175">
    <property type="entry name" value="DHMBA_Reg_Transcription_Factor"/>
</dbReference>
<evidence type="ECO:0000313" key="4">
    <source>
        <dbReference type="Proteomes" id="UP000800200"/>
    </source>
</evidence>
<dbReference type="Pfam" id="PF11951">
    <property type="entry name" value="Fungal_trans_2"/>
    <property type="match status" value="1"/>
</dbReference>
<protein>
    <recommendedName>
        <fullName evidence="2">Zn(2)-C6 fungal-type domain-containing protein</fullName>
    </recommendedName>
</protein>
<feature type="domain" description="Zn(2)-C6 fungal-type" evidence="2">
    <location>
        <begin position="10"/>
        <end position="38"/>
    </location>
</feature>
<keyword evidence="4" id="KW-1185">Reference proteome</keyword>
<dbReference type="AlphaFoldDB" id="A0A6A6DLI6"/>
<dbReference type="Proteomes" id="UP000800200">
    <property type="component" value="Unassembled WGS sequence"/>
</dbReference>
<organism evidence="3 4">
    <name type="scientific">Zopfia rhizophila CBS 207.26</name>
    <dbReference type="NCBI Taxonomy" id="1314779"/>
    <lineage>
        <taxon>Eukaryota</taxon>
        <taxon>Fungi</taxon>
        <taxon>Dikarya</taxon>
        <taxon>Ascomycota</taxon>
        <taxon>Pezizomycotina</taxon>
        <taxon>Dothideomycetes</taxon>
        <taxon>Dothideomycetes incertae sedis</taxon>
        <taxon>Zopfiaceae</taxon>
        <taxon>Zopfia</taxon>
    </lineage>
</organism>
<reference evidence="3" key="1">
    <citation type="journal article" date="2020" name="Stud. Mycol.">
        <title>101 Dothideomycetes genomes: a test case for predicting lifestyles and emergence of pathogens.</title>
        <authorList>
            <person name="Haridas S."/>
            <person name="Albert R."/>
            <person name="Binder M."/>
            <person name="Bloem J."/>
            <person name="Labutti K."/>
            <person name="Salamov A."/>
            <person name="Andreopoulos B."/>
            <person name="Baker S."/>
            <person name="Barry K."/>
            <person name="Bills G."/>
            <person name="Bluhm B."/>
            <person name="Cannon C."/>
            <person name="Castanera R."/>
            <person name="Culley D."/>
            <person name="Daum C."/>
            <person name="Ezra D."/>
            <person name="Gonzalez J."/>
            <person name="Henrissat B."/>
            <person name="Kuo A."/>
            <person name="Liang C."/>
            <person name="Lipzen A."/>
            <person name="Lutzoni F."/>
            <person name="Magnuson J."/>
            <person name="Mondo S."/>
            <person name="Nolan M."/>
            <person name="Ohm R."/>
            <person name="Pangilinan J."/>
            <person name="Park H.-J."/>
            <person name="Ramirez L."/>
            <person name="Alfaro M."/>
            <person name="Sun H."/>
            <person name="Tritt A."/>
            <person name="Yoshinaga Y."/>
            <person name="Zwiers L.-H."/>
            <person name="Turgeon B."/>
            <person name="Goodwin S."/>
            <person name="Spatafora J."/>
            <person name="Crous P."/>
            <person name="Grigoriev I."/>
        </authorList>
    </citation>
    <scope>NUCLEOTIDE SEQUENCE</scope>
    <source>
        <strain evidence="3">CBS 207.26</strain>
    </source>
</reference>
<dbReference type="InterPro" id="IPR036864">
    <property type="entry name" value="Zn2-C6_fun-type_DNA-bd_sf"/>
</dbReference>
<evidence type="ECO:0000259" key="2">
    <source>
        <dbReference type="PROSITE" id="PS50048"/>
    </source>
</evidence>
<sequence>MVYLGYPSRGCQLCRQKKVKCDEARPQCGRCISRGKTCPGYRDITALVFRSQNHSAEQKMKKLILQHGISSSAPSAGPERKDSEVPRSCSIEPEYYAVNGFYGEYTVRTGYMRILDFLPEMCEKIAIPECLQAALQATALAAMAQRLARRDLLLRSRARFGMALRAVSRLIQNPSTAKDDSVLVSVFLLGMYEAINGESPPGTVWVSHMPGILALLKLRGKTQFQSRIGRGMARLMHYQILIEACLGNCPVPEEMIAWANAVDPRNPISFFTKLALNAAHQCGAIRAMVASGRPLEQGNAIVLESMLNTSAMLESKMRTWSDMFTNNPQWRPLTIPNPSLAVSPADQGAPIEIQIFKNMDTVSILNICRTVRSHLCCDLLALIEYLKQTGKALQPPHLLLKSYCERTTLLMAEDVCSSVPWILGEVNDCGKPMLVPKSQSINGYCLLWPLKQVLMSGGASDWRRNWIRSKFDYIGTALGMKMATQIAREMRIE</sequence>
<dbReference type="OrthoDB" id="2991872at2759"/>
<dbReference type="CDD" id="cd00067">
    <property type="entry name" value="GAL4"/>
    <property type="match status" value="1"/>
</dbReference>
<dbReference type="Pfam" id="PF00172">
    <property type="entry name" value="Zn_clus"/>
    <property type="match status" value="1"/>
</dbReference>
<dbReference type="SUPFAM" id="SSF57701">
    <property type="entry name" value="Zn2/Cys6 DNA-binding domain"/>
    <property type="match status" value="1"/>
</dbReference>
<dbReference type="PANTHER" id="PTHR38791:SF12">
    <property type="entry name" value="TRANSCRIPTION FACTOR DOMAIN-CONTAINING PROTEIN-RELATED"/>
    <property type="match status" value="1"/>
</dbReference>
<dbReference type="InterPro" id="IPR001138">
    <property type="entry name" value="Zn2Cys6_DnaBD"/>
</dbReference>
<dbReference type="PROSITE" id="PS00463">
    <property type="entry name" value="ZN2_CY6_FUNGAL_1"/>
    <property type="match status" value="1"/>
</dbReference>
<evidence type="ECO:0000256" key="1">
    <source>
        <dbReference type="ARBA" id="ARBA00023242"/>
    </source>
</evidence>
<evidence type="ECO:0000313" key="3">
    <source>
        <dbReference type="EMBL" id="KAF2179985.1"/>
    </source>
</evidence>